<keyword evidence="2" id="KW-1185">Reference proteome</keyword>
<name>A0AC61RNN7_9FIRM</name>
<accession>A0AC61RNN7</accession>
<reference evidence="1" key="1">
    <citation type="submission" date="2019-04" db="EMBL/GenBank/DDBJ databases">
        <title>Microbes associate with the intestines of laboratory mice.</title>
        <authorList>
            <person name="Navarre W."/>
            <person name="Wong E."/>
            <person name="Huang K."/>
            <person name="Tropini C."/>
            <person name="Ng K."/>
            <person name="Yu B."/>
        </authorList>
    </citation>
    <scope>NUCLEOTIDE SEQUENCE</scope>
    <source>
        <strain evidence="1">NM01_1-7b</strain>
    </source>
</reference>
<protein>
    <submittedName>
        <fullName evidence="1">SDR family NAD(P)-dependent oxidoreductase</fullName>
    </submittedName>
</protein>
<evidence type="ECO:0000313" key="2">
    <source>
        <dbReference type="Proteomes" id="UP000304953"/>
    </source>
</evidence>
<gene>
    <name evidence="1" type="ORF">E5329_26420</name>
</gene>
<evidence type="ECO:0000313" key="1">
    <source>
        <dbReference type="EMBL" id="TGY87716.1"/>
    </source>
</evidence>
<dbReference type="EMBL" id="SRYA01000110">
    <property type="protein sequence ID" value="TGY87716.1"/>
    <property type="molecule type" value="Genomic_DNA"/>
</dbReference>
<organism evidence="1 2">
    <name type="scientific">Petralouisia muris</name>
    <dbReference type="NCBI Taxonomy" id="3032872"/>
    <lineage>
        <taxon>Bacteria</taxon>
        <taxon>Bacillati</taxon>
        <taxon>Bacillota</taxon>
        <taxon>Clostridia</taxon>
        <taxon>Lachnospirales</taxon>
        <taxon>Lachnospiraceae</taxon>
        <taxon>Petralouisia</taxon>
    </lineage>
</organism>
<dbReference type="Proteomes" id="UP000304953">
    <property type="component" value="Unassembled WGS sequence"/>
</dbReference>
<comment type="caution">
    <text evidence="1">The sequence shown here is derived from an EMBL/GenBank/DDBJ whole genome shotgun (WGS) entry which is preliminary data.</text>
</comment>
<sequence>MSMFDIKGKKAIVTGGSRGLGYAMAEGLHEAGAEVVLMASNENNLIKAARKLGEQGAKVHYAAADLSQADALERAYKNALESLGGHLDILVNGAGVQYRCKAEDFPTDRWQWVINVNLNAVFVLSQLAGRTMLTQGKGKIINIASMTSFFGSEMVPAYSASKGGVMQLTKALSNEWMSKGINVNAIAPGYMVTQLTGDMKEKNPKQYEEITGRIPAHRWGKPEDLQGTVVFLASRASDYISGAIIPVDGGYSGK</sequence>
<proteinExistence type="predicted"/>